<dbReference type="Pfam" id="PF00145">
    <property type="entry name" value="DNA_methylase"/>
    <property type="match status" value="1"/>
</dbReference>
<evidence type="ECO:0000256" key="6">
    <source>
        <dbReference type="RuleBase" id="RU000416"/>
    </source>
</evidence>
<dbReference type="NCBIfam" id="TIGR00675">
    <property type="entry name" value="dcm"/>
    <property type="match status" value="1"/>
</dbReference>
<accession>A0A6N3EM36</accession>
<dbReference type="AlphaFoldDB" id="A0A6N3EM36"/>
<dbReference type="InterPro" id="IPR001525">
    <property type="entry name" value="C5_MeTfrase"/>
</dbReference>
<dbReference type="InterPro" id="IPR050750">
    <property type="entry name" value="C5-MTase"/>
</dbReference>
<dbReference type="InterPro" id="IPR029063">
    <property type="entry name" value="SAM-dependent_MTases_sf"/>
</dbReference>
<dbReference type="EC" id="2.1.1.37" evidence="7"/>
<dbReference type="PRINTS" id="PR00105">
    <property type="entry name" value="C5METTRFRASE"/>
</dbReference>
<name>A0A6N3EM36_9FIRM</name>
<dbReference type="Gene3D" id="3.40.50.150">
    <property type="entry name" value="Vaccinia Virus protein VP39"/>
    <property type="match status" value="1"/>
</dbReference>
<keyword evidence="1 5" id="KW-0489">Methyltransferase</keyword>
<evidence type="ECO:0000256" key="3">
    <source>
        <dbReference type="ARBA" id="ARBA00022691"/>
    </source>
</evidence>
<dbReference type="Gene3D" id="3.90.120.30">
    <property type="match status" value="1"/>
</dbReference>
<evidence type="ECO:0000256" key="1">
    <source>
        <dbReference type="ARBA" id="ARBA00022603"/>
    </source>
</evidence>
<dbReference type="GO" id="GO:0003886">
    <property type="term" value="F:DNA (cytosine-5-)-methyltransferase activity"/>
    <property type="evidence" value="ECO:0007669"/>
    <property type="project" value="UniProtKB-EC"/>
</dbReference>
<dbReference type="PROSITE" id="PS51679">
    <property type="entry name" value="SAM_MT_C5"/>
    <property type="match status" value="1"/>
</dbReference>
<evidence type="ECO:0000313" key="8">
    <source>
        <dbReference type="EMBL" id="VYU41155.1"/>
    </source>
</evidence>
<dbReference type="SUPFAM" id="SSF53335">
    <property type="entry name" value="S-adenosyl-L-methionine-dependent methyltransferases"/>
    <property type="match status" value="1"/>
</dbReference>
<evidence type="ECO:0000256" key="7">
    <source>
        <dbReference type="RuleBase" id="RU000417"/>
    </source>
</evidence>
<dbReference type="GO" id="GO:0009307">
    <property type="term" value="P:DNA restriction-modification system"/>
    <property type="evidence" value="ECO:0007669"/>
    <property type="project" value="UniProtKB-KW"/>
</dbReference>
<gene>
    <name evidence="8" type="primary">hpaIIM</name>
    <name evidence="8" type="ORF">VRLFYP33_01969</name>
</gene>
<keyword evidence="4" id="KW-0680">Restriction system</keyword>
<dbReference type="EMBL" id="CACRUX010000074">
    <property type="protein sequence ID" value="VYU41155.1"/>
    <property type="molecule type" value="Genomic_DNA"/>
</dbReference>
<evidence type="ECO:0000256" key="4">
    <source>
        <dbReference type="ARBA" id="ARBA00022747"/>
    </source>
</evidence>
<comment type="similarity">
    <text evidence="5 6">Belongs to the class I-like SAM-binding methyltransferase superfamily. C5-methyltransferase family.</text>
</comment>
<sequence>MLYKTIDLCAGIGGIRRGFEMTGKFINVLSSEIDKYACKTYEHLYGENPYNDITTEDFKRKVESVNYDVLLAGFPCQSFSRQGRELGFQDEKRGIIFYHIADIIKRTLPKAVFLENVDNLVRHDKGKTFETILSILEEELNYSVIGADRDDNNRLIYKDKNFVRNSKYFGVPQNRPRTYIMAFNREYYQESIKNLPHVLPVEKKDRSDNDLSNILELGADAKYYLSSGYLNTLVRHKERNKNKGNGFGYKVVNSSDISSPIANTLLAVGGSGKERNLIYDPQDNIPGMIYPRKKTPLNDNCIRFMTPREWGKLQGFIEYGFMEGDKDTFSFPTEISDFQQYKQFGNSVTVQVIESMAEFMLLCFDEMQRKK</sequence>
<organism evidence="8">
    <name type="scientific">Veillonella ratti</name>
    <dbReference type="NCBI Taxonomy" id="103892"/>
    <lineage>
        <taxon>Bacteria</taxon>
        <taxon>Bacillati</taxon>
        <taxon>Bacillota</taxon>
        <taxon>Negativicutes</taxon>
        <taxon>Veillonellales</taxon>
        <taxon>Veillonellaceae</taxon>
        <taxon>Veillonella</taxon>
    </lineage>
</organism>
<proteinExistence type="inferred from homology"/>
<comment type="catalytic activity">
    <reaction evidence="7">
        <text>a 2'-deoxycytidine in DNA + S-adenosyl-L-methionine = a 5-methyl-2'-deoxycytidine in DNA + S-adenosyl-L-homocysteine + H(+)</text>
        <dbReference type="Rhea" id="RHEA:13681"/>
        <dbReference type="Rhea" id="RHEA-COMP:11369"/>
        <dbReference type="Rhea" id="RHEA-COMP:11370"/>
        <dbReference type="ChEBI" id="CHEBI:15378"/>
        <dbReference type="ChEBI" id="CHEBI:57856"/>
        <dbReference type="ChEBI" id="CHEBI:59789"/>
        <dbReference type="ChEBI" id="CHEBI:85452"/>
        <dbReference type="ChEBI" id="CHEBI:85454"/>
        <dbReference type="EC" id="2.1.1.37"/>
    </reaction>
</comment>
<dbReference type="GO" id="GO:0032259">
    <property type="term" value="P:methylation"/>
    <property type="evidence" value="ECO:0007669"/>
    <property type="project" value="UniProtKB-KW"/>
</dbReference>
<dbReference type="InterPro" id="IPR031303">
    <property type="entry name" value="C5_meth_CS"/>
</dbReference>
<dbReference type="PROSITE" id="PS00094">
    <property type="entry name" value="C5_MTASE_1"/>
    <property type="match status" value="1"/>
</dbReference>
<dbReference type="PANTHER" id="PTHR46098:SF1">
    <property type="entry name" value="TRNA (CYTOSINE(38)-C(5))-METHYLTRANSFERASE"/>
    <property type="match status" value="1"/>
</dbReference>
<evidence type="ECO:0000256" key="2">
    <source>
        <dbReference type="ARBA" id="ARBA00022679"/>
    </source>
</evidence>
<dbReference type="RefSeq" id="WP_021840284.1">
    <property type="nucleotide sequence ID" value="NZ_CACRUX010000074.1"/>
</dbReference>
<dbReference type="PANTHER" id="PTHR46098">
    <property type="entry name" value="TRNA (CYTOSINE(38)-C(5))-METHYLTRANSFERASE"/>
    <property type="match status" value="1"/>
</dbReference>
<evidence type="ECO:0000256" key="5">
    <source>
        <dbReference type="PROSITE-ProRule" id="PRU01016"/>
    </source>
</evidence>
<reference evidence="8" key="1">
    <citation type="submission" date="2019-11" db="EMBL/GenBank/DDBJ databases">
        <authorList>
            <person name="Feng L."/>
        </authorList>
    </citation>
    <scope>NUCLEOTIDE SEQUENCE</scope>
    <source>
        <strain evidence="8">VrattiLFYP33</strain>
    </source>
</reference>
<dbReference type="PROSITE" id="PS00095">
    <property type="entry name" value="C5_MTASE_2"/>
    <property type="match status" value="1"/>
</dbReference>
<keyword evidence="2 5" id="KW-0808">Transferase</keyword>
<keyword evidence="3 5" id="KW-0949">S-adenosyl-L-methionine</keyword>
<feature type="active site" evidence="5">
    <location>
        <position position="76"/>
    </location>
</feature>
<protein>
    <recommendedName>
        <fullName evidence="7">Cytosine-specific methyltransferase</fullName>
        <ecNumber evidence="7">2.1.1.37</ecNumber>
    </recommendedName>
</protein>
<dbReference type="InterPro" id="IPR018117">
    <property type="entry name" value="C5_DNA_meth_AS"/>
</dbReference>